<gene>
    <name evidence="3" type="ORF">OIU80_14285</name>
</gene>
<dbReference type="Proteomes" id="UP001151133">
    <property type="component" value="Unassembled WGS sequence"/>
</dbReference>
<dbReference type="RefSeq" id="WP_264287669.1">
    <property type="nucleotide sequence ID" value="NZ_JAOZEV010000011.1"/>
</dbReference>
<evidence type="ECO:0000313" key="3">
    <source>
        <dbReference type="EMBL" id="MCV9933454.1"/>
    </source>
</evidence>
<evidence type="ECO:0000313" key="4">
    <source>
        <dbReference type="Proteomes" id="UP001151133"/>
    </source>
</evidence>
<organism evidence="3 4">
    <name type="scientific">Flavobacterium frigoritolerans</name>
    <dbReference type="NCBI Taxonomy" id="2987686"/>
    <lineage>
        <taxon>Bacteria</taxon>
        <taxon>Pseudomonadati</taxon>
        <taxon>Bacteroidota</taxon>
        <taxon>Flavobacteriia</taxon>
        <taxon>Flavobacteriales</taxon>
        <taxon>Flavobacteriaceae</taxon>
        <taxon>Flavobacterium</taxon>
    </lineage>
</organism>
<dbReference type="Pfam" id="PF13239">
    <property type="entry name" value="2TM"/>
    <property type="match status" value="1"/>
</dbReference>
<keyword evidence="1" id="KW-0472">Membrane</keyword>
<dbReference type="AlphaFoldDB" id="A0A9X2Z167"/>
<feature type="transmembrane region" description="Helical" evidence="1">
    <location>
        <begin position="77"/>
        <end position="101"/>
    </location>
</feature>
<accession>A0A9X2Z167</accession>
<comment type="caution">
    <text evidence="3">The sequence shown here is derived from an EMBL/GenBank/DDBJ whole genome shotgun (WGS) entry which is preliminary data.</text>
</comment>
<keyword evidence="1" id="KW-1133">Transmembrane helix</keyword>
<feature type="transmembrane region" description="Helical" evidence="1">
    <location>
        <begin position="38"/>
        <end position="57"/>
    </location>
</feature>
<name>A0A9X2Z167_9FLAO</name>
<keyword evidence="1" id="KW-0812">Transmembrane</keyword>
<proteinExistence type="predicted"/>
<evidence type="ECO:0000256" key="1">
    <source>
        <dbReference type="SAM" id="Phobius"/>
    </source>
</evidence>
<protein>
    <submittedName>
        <fullName evidence="3">2TM domain-containing protein</fullName>
    </submittedName>
</protein>
<keyword evidence="4" id="KW-1185">Reference proteome</keyword>
<dbReference type="EMBL" id="JAOZEV010000011">
    <property type="protein sequence ID" value="MCV9933454.1"/>
    <property type="molecule type" value="Genomic_DNA"/>
</dbReference>
<sequence>MGRFRRQMFENYTSYSENTTNDERYNLAYKRVRRIKGFYSHLMIYIIVNIFILIPDTNQVIFGNEEFWRWENFSTTLFWGIGLAIHGLSVFGKDIFFSLNWEERKIKEYMKKEANQKWE</sequence>
<evidence type="ECO:0000259" key="2">
    <source>
        <dbReference type="Pfam" id="PF13239"/>
    </source>
</evidence>
<reference evidence="3" key="1">
    <citation type="submission" date="2022-10" db="EMBL/GenBank/DDBJ databases">
        <title>Two novel species of Flavobacterium.</title>
        <authorList>
            <person name="Liu Q."/>
            <person name="Xin Y.-H."/>
        </authorList>
    </citation>
    <scope>NUCLEOTIDE SEQUENCE</scope>
    <source>
        <strain evidence="3">LS1R47</strain>
    </source>
</reference>
<dbReference type="InterPro" id="IPR025698">
    <property type="entry name" value="2TM_dom"/>
</dbReference>
<feature type="domain" description="2TM" evidence="2">
    <location>
        <begin position="28"/>
        <end position="111"/>
    </location>
</feature>